<dbReference type="InterPro" id="IPR020846">
    <property type="entry name" value="MFS_dom"/>
</dbReference>
<dbReference type="RefSeq" id="WP_076345858.1">
    <property type="nucleotide sequence ID" value="NZ_FTOO01000003.1"/>
</dbReference>
<evidence type="ECO:0000256" key="8">
    <source>
        <dbReference type="SAM" id="MobiDB-lite"/>
    </source>
</evidence>
<feature type="transmembrane region" description="Helical" evidence="9">
    <location>
        <begin position="256"/>
        <end position="273"/>
    </location>
</feature>
<dbReference type="PROSITE" id="PS50850">
    <property type="entry name" value="MFS"/>
    <property type="match status" value="1"/>
</dbReference>
<proteinExistence type="inferred from homology"/>
<feature type="compositionally biased region" description="Low complexity" evidence="8">
    <location>
        <begin position="13"/>
        <end position="27"/>
    </location>
</feature>
<dbReference type="PRINTS" id="PR01036">
    <property type="entry name" value="TCRTETB"/>
</dbReference>
<dbReference type="PANTHER" id="PTHR42718:SF9">
    <property type="entry name" value="MAJOR FACILITATOR SUPERFAMILY MULTIDRUG TRANSPORTER MFSC"/>
    <property type="match status" value="1"/>
</dbReference>
<dbReference type="Proteomes" id="UP000186156">
    <property type="component" value="Unassembled WGS sequence"/>
</dbReference>
<dbReference type="NCBIfam" id="TIGR00711">
    <property type="entry name" value="efflux_EmrB"/>
    <property type="match status" value="1"/>
</dbReference>
<dbReference type="InterPro" id="IPR004638">
    <property type="entry name" value="EmrB-like"/>
</dbReference>
<feature type="compositionally biased region" description="Acidic residues" evidence="8">
    <location>
        <begin position="590"/>
        <end position="600"/>
    </location>
</feature>
<feature type="transmembrane region" description="Helical" evidence="9">
    <location>
        <begin position="138"/>
        <end position="156"/>
    </location>
</feature>
<dbReference type="GO" id="GO:0022857">
    <property type="term" value="F:transmembrane transporter activity"/>
    <property type="evidence" value="ECO:0007669"/>
    <property type="project" value="InterPro"/>
</dbReference>
<dbReference type="AlphaFoldDB" id="A0A1N7LMX0"/>
<dbReference type="STRING" id="252246.SAMN05421799_103261"/>
<evidence type="ECO:0000256" key="6">
    <source>
        <dbReference type="ARBA" id="ARBA00022989"/>
    </source>
</evidence>
<protein>
    <submittedName>
        <fullName evidence="11">Drug resistance transporter, EmrB/QacA subfamily</fullName>
    </submittedName>
</protein>
<sequence>MSNESLQPAAGQAVVPASPNAPSHAPSGEAAHGHPHRTPIMIVMIFGAFIAILNQTLLNVALPHLMSAFNVDANTVQWLSTAYMLTNGVLIPITAFLMGTFTTRQLFISAMSLFLAGSFLCAIAPNFGVMVFGRIVQASGSAVMMPLLMTVILELFPPQQRGRAMGTMAIAMFFAPAVGPTLSGWIVTNWSWRWLFWIVIPLAFIDIILAVAVLRNVAKPVRPKLDVPGFLLSIVGFVSLLYGLSEAGSKGWGNDVVEISLIVGGVFLVFFILRELTAKEPMLDLRVFKYDVFTMTTIVGCIVNMAMFGAMILMPIYLQDIRGYTALQSGLMMLPGAILMGIMSPISGAIFDKVGARPLAVLGLAITTITTWEFTKLNAQTGYGHIMLLYTLRMFGMSMLAMTVQTAGLNQLPRHLYRHGTSAANTARTVASSVGTAVLVTIMTDRTKVHYADFQNTVTVNNHYIYTMYQTIVEYFMIHLHNSLQAAEELARYVLYGLAEQQSTIMGINDAFWWATWGSFIAFVLAFFIRRPKLAQATAAAGASASASAVARGQAEAAPSVAAGALEGGVNESPVEHALEHDIQIADSVAEAEEVVDAEPETAGGHAGEAQPGDEDRADVPEDLDEEEAESPTDPEDEPQPVK</sequence>
<feature type="transmembrane region" description="Helical" evidence="9">
    <location>
        <begin position="293"/>
        <end position="318"/>
    </location>
</feature>
<feature type="transmembrane region" description="Helical" evidence="9">
    <location>
        <begin position="168"/>
        <end position="188"/>
    </location>
</feature>
<gene>
    <name evidence="11" type="ORF">SAMN05421799_103261</name>
</gene>
<dbReference type="InterPro" id="IPR036259">
    <property type="entry name" value="MFS_trans_sf"/>
</dbReference>
<evidence type="ECO:0000256" key="4">
    <source>
        <dbReference type="ARBA" id="ARBA00022475"/>
    </source>
</evidence>
<feature type="transmembrane region" description="Helical" evidence="9">
    <location>
        <begin position="194"/>
        <end position="213"/>
    </location>
</feature>
<reference evidence="12" key="1">
    <citation type="submission" date="2017-01" db="EMBL/GenBank/DDBJ databases">
        <authorList>
            <person name="Varghese N."/>
            <person name="Submissions S."/>
        </authorList>
    </citation>
    <scope>NUCLEOTIDE SEQUENCE [LARGE SCALE GENOMIC DNA]</scope>
    <source>
        <strain evidence="12">DSM 16176</strain>
    </source>
</reference>
<feature type="transmembrane region" description="Helical" evidence="9">
    <location>
        <begin position="387"/>
        <end position="409"/>
    </location>
</feature>
<keyword evidence="3" id="KW-0813">Transport</keyword>
<feature type="region of interest" description="Disordered" evidence="8">
    <location>
        <begin position="1"/>
        <end position="33"/>
    </location>
</feature>
<feature type="compositionally biased region" description="Acidic residues" evidence="8">
    <location>
        <begin position="621"/>
        <end position="643"/>
    </location>
</feature>
<dbReference type="SUPFAM" id="SSF103473">
    <property type="entry name" value="MFS general substrate transporter"/>
    <property type="match status" value="1"/>
</dbReference>
<feature type="transmembrane region" description="Helical" evidence="9">
    <location>
        <begin position="511"/>
        <end position="529"/>
    </location>
</feature>
<comment type="similarity">
    <text evidence="2">Belongs to the major facilitator superfamily. EmrB family.</text>
</comment>
<keyword evidence="4" id="KW-1003">Cell membrane</keyword>
<feature type="region of interest" description="Disordered" evidence="8">
    <location>
        <begin position="590"/>
        <end position="643"/>
    </location>
</feature>
<comment type="subcellular location">
    <subcellularLocation>
        <location evidence="1">Cell membrane</location>
        <topology evidence="1">Multi-pass membrane protein</topology>
    </subcellularLocation>
</comment>
<keyword evidence="6 9" id="KW-1133">Transmembrane helix</keyword>
<dbReference type="Pfam" id="PF07690">
    <property type="entry name" value="MFS_1"/>
    <property type="match status" value="1"/>
</dbReference>
<dbReference type="InterPro" id="IPR011701">
    <property type="entry name" value="MFS"/>
</dbReference>
<feature type="transmembrane region" description="Helical" evidence="9">
    <location>
        <begin position="82"/>
        <end position="101"/>
    </location>
</feature>
<evidence type="ECO:0000313" key="11">
    <source>
        <dbReference type="EMBL" id="SIS75081.1"/>
    </source>
</evidence>
<dbReference type="GO" id="GO:0005886">
    <property type="term" value="C:plasma membrane"/>
    <property type="evidence" value="ECO:0007669"/>
    <property type="project" value="UniProtKB-SubCell"/>
</dbReference>
<dbReference type="Gene3D" id="1.20.1250.20">
    <property type="entry name" value="MFS general substrate transporter like domains"/>
    <property type="match status" value="1"/>
</dbReference>
<evidence type="ECO:0000256" key="1">
    <source>
        <dbReference type="ARBA" id="ARBA00004651"/>
    </source>
</evidence>
<feature type="transmembrane region" description="Helical" evidence="9">
    <location>
        <begin position="225"/>
        <end position="244"/>
    </location>
</feature>
<dbReference type="EMBL" id="FTOO01000003">
    <property type="protein sequence ID" value="SIS75081.1"/>
    <property type="molecule type" value="Genomic_DNA"/>
</dbReference>
<evidence type="ECO:0000256" key="7">
    <source>
        <dbReference type="ARBA" id="ARBA00023136"/>
    </source>
</evidence>
<dbReference type="OrthoDB" id="146256at2"/>
<keyword evidence="5 9" id="KW-0812">Transmembrane</keyword>
<evidence type="ECO:0000256" key="2">
    <source>
        <dbReference type="ARBA" id="ARBA00008537"/>
    </source>
</evidence>
<dbReference type="PANTHER" id="PTHR42718">
    <property type="entry name" value="MAJOR FACILITATOR SUPERFAMILY MULTIDRUG TRANSPORTER MFSC"/>
    <property type="match status" value="1"/>
</dbReference>
<feature type="transmembrane region" description="Helical" evidence="9">
    <location>
        <begin position="113"/>
        <end position="132"/>
    </location>
</feature>
<name>A0A1N7LMX0_9BACL</name>
<evidence type="ECO:0000256" key="3">
    <source>
        <dbReference type="ARBA" id="ARBA00022448"/>
    </source>
</evidence>
<feature type="domain" description="Major facilitator superfamily (MFS) profile" evidence="10">
    <location>
        <begin position="40"/>
        <end position="485"/>
    </location>
</feature>
<feature type="transmembrane region" description="Helical" evidence="9">
    <location>
        <begin position="40"/>
        <end position="62"/>
    </location>
</feature>
<feature type="transmembrane region" description="Helical" evidence="9">
    <location>
        <begin position="330"/>
        <end position="351"/>
    </location>
</feature>
<feature type="transmembrane region" description="Helical" evidence="9">
    <location>
        <begin position="358"/>
        <end position="375"/>
    </location>
</feature>
<evidence type="ECO:0000313" key="12">
    <source>
        <dbReference type="Proteomes" id="UP000186156"/>
    </source>
</evidence>
<keyword evidence="7 9" id="KW-0472">Membrane</keyword>
<dbReference type="CDD" id="cd17503">
    <property type="entry name" value="MFS_LmrB_MDR_like"/>
    <property type="match status" value="1"/>
</dbReference>
<accession>A0A1N7LMX0</accession>
<dbReference type="Gene3D" id="1.20.1720.10">
    <property type="entry name" value="Multidrug resistance protein D"/>
    <property type="match status" value="1"/>
</dbReference>
<evidence type="ECO:0000256" key="9">
    <source>
        <dbReference type="SAM" id="Phobius"/>
    </source>
</evidence>
<keyword evidence="12" id="KW-1185">Reference proteome</keyword>
<organism evidence="11 12">
    <name type="scientific">Alicyclobacillus vulcanalis</name>
    <dbReference type="NCBI Taxonomy" id="252246"/>
    <lineage>
        <taxon>Bacteria</taxon>
        <taxon>Bacillati</taxon>
        <taxon>Bacillota</taxon>
        <taxon>Bacilli</taxon>
        <taxon>Bacillales</taxon>
        <taxon>Alicyclobacillaceae</taxon>
        <taxon>Alicyclobacillus</taxon>
    </lineage>
</organism>
<evidence type="ECO:0000259" key="10">
    <source>
        <dbReference type="PROSITE" id="PS50850"/>
    </source>
</evidence>
<evidence type="ECO:0000256" key="5">
    <source>
        <dbReference type="ARBA" id="ARBA00022692"/>
    </source>
</evidence>